<dbReference type="SUPFAM" id="SSF51206">
    <property type="entry name" value="cAMP-binding domain-like"/>
    <property type="match status" value="1"/>
</dbReference>
<reference evidence="5 6" key="1">
    <citation type="submission" date="2015-01" db="EMBL/GenBank/DDBJ databases">
        <title>Genome sequencing of Methylobacterium platani JCM14648 type strain.</title>
        <authorList>
            <person name="Chaudhry V."/>
            <person name="Patil P.B."/>
        </authorList>
    </citation>
    <scope>NUCLEOTIDE SEQUENCE [LARGE SCALE GENOMIC DNA]</scope>
    <source>
        <strain evidence="5 6">JCM 14648</strain>
    </source>
</reference>
<dbReference type="EMBL" id="JXOD01000188">
    <property type="protein sequence ID" value="KMO14119.1"/>
    <property type="molecule type" value="Genomic_DNA"/>
</dbReference>
<keyword evidence="6" id="KW-1185">Reference proteome</keyword>
<dbReference type="PANTHER" id="PTHR24567:SF68">
    <property type="entry name" value="DNA-BINDING TRANSCRIPTIONAL DUAL REGULATOR CRP"/>
    <property type="match status" value="1"/>
</dbReference>
<dbReference type="Pfam" id="PF13545">
    <property type="entry name" value="HTH_Crp_2"/>
    <property type="match status" value="1"/>
</dbReference>
<dbReference type="SMART" id="SM00100">
    <property type="entry name" value="cNMP"/>
    <property type="match status" value="1"/>
</dbReference>
<evidence type="ECO:0000256" key="1">
    <source>
        <dbReference type="ARBA" id="ARBA00023015"/>
    </source>
</evidence>
<keyword evidence="1" id="KW-0805">Transcription regulation</keyword>
<dbReference type="SUPFAM" id="SSF46785">
    <property type="entry name" value="Winged helix' DNA-binding domain"/>
    <property type="match status" value="1"/>
</dbReference>
<name>A0ABR5GW84_9HYPH</name>
<evidence type="ECO:0000313" key="5">
    <source>
        <dbReference type="EMBL" id="KMO14119.1"/>
    </source>
</evidence>
<protein>
    <recommendedName>
        <fullName evidence="4">HTH crp-type domain-containing protein</fullName>
    </recommendedName>
</protein>
<dbReference type="Gene3D" id="2.60.120.10">
    <property type="entry name" value="Jelly Rolls"/>
    <property type="match status" value="1"/>
</dbReference>
<proteinExistence type="predicted"/>
<gene>
    <name evidence="5" type="ORF">SQ03_20130</name>
</gene>
<evidence type="ECO:0000256" key="2">
    <source>
        <dbReference type="ARBA" id="ARBA00023125"/>
    </source>
</evidence>
<dbReference type="Proteomes" id="UP000035947">
    <property type="component" value="Unassembled WGS sequence"/>
</dbReference>
<dbReference type="InterPro" id="IPR036388">
    <property type="entry name" value="WH-like_DNA-bd_sf"/>
</dbReference>
<dbReference type="SMART" id="SM00419">
    <property type="entry name" value="HTH_CRP"/>
    <property type="match status" value="1"/>
</dbReference>
<dbReference type="Pfam" id="PF00027">
    <property type="entry name" value="cNMP_binding"/>
    <property type="match status" value="1"/>
</dbReference>
<evidence type="ECO:0000259" key="4">
    <source>
        <dbReference type="PROSITE" id="PS51063"/>
    </source>
</evidence>
<dbReference type="InterPro" id="IPR036390">
    <property type="entry name" value="WH_DNA-bd_sf"/>
</dbReference>
<comment type="caution">
    <text evidence="5">The sequence shown here is derived from an EMBL/GenBank/DDBJ whole genome shotgun (WGS) entry which is preliminary data.</text>
</comment>
<dbReference type="InterPro" id="IPR000595">
    <property type="entry name" value="cNMP-bd_dom"/>
</dbReference>
<dbReference type="Gene3D" id="1.10.10.10">
    <property type="entry name" value="Winged helix-like DNA-binding domain superfamily/Winged helix DNA-binding domain"/>
    <property type="match status" value="1"/>
</dbReference>
<organism evidence="5 6">
    <name type="scientific">Methylobacterium platani JCM 14648</name>
    <dbReference type="NCBI Taxonomy" id="1295136"/>
    <lineage>
        <taxon>Bacteria</taxon>
        <taxon>Pseudomonadati</taxon>
        <taxon>Pseudomonadota</taxon>
        <taxon>Alphaproteobacteria</taxon>
        <taxon>Hyphomicrobiales</taxon>
        <taxon>Methylobacteriaceae</taxon>
        <taxon>Methylobacterium</taxon>
    </lineage>
</organism>
<accession>A0ABR5GW84</accession>
<feature type="domain" description="HTH crp-type" evidence="4">
    <location>
        <begin position="145"/>
        <end position="219"/>
    </location>
</feature>
<evidence type="ECO:0000256" key="3">
    <source>
        <dbReference type="ARBA" id="ARBA00023163"/>
    </source>
</evidence>
<dbReference type="InterPro" id="IPR014710">
    <property type="entry name" value="RmlC-like_jellyroll"/>
</dbReference>
<keyword evidence="2" id="KW-0238">DNA-binding</keyword>
<dbReference type="InterPro" id="IPR018490">
    <property type="entry name" value="cNMP-bd_dom_sf"/>
</dbReference>
<dbReference type="PANTHER" id="PTHR24567">
    <property type="entry name" value="CRP FAMILY TRANSCRIPTIONAL REGULATORY PROTEIN"/>
    <property type="match status" value="1"/>
</dbReference>
<dbReference type="RefSeq" id="WP_048435528.1">
    <property type="nucleotide sequence ID" value="NZ_JXOD01000188.1"/>
</dbReference>
<dbReference type="PROSITE" id="PS51063">
    <property type="entry name" value="HTH_CRP_2"/>
    <property type="match status" value="1"/>
</dbReference>
<dbReference type="InterPro" id="IPR012318">
    <property type="entry name" value="HTH_CRP"/>
</dbReference>
<sequence>MPHHLIRKLDRYAGLSADDKEMLQRLVCDVAWVASDHDLIDEGAALRQVGVILDGWACCYKQIEDGRRQIVAYLIPGDLCGTPPVFPSIVNYSVATLTPVRVAQIPAHALLSAMDKSPRITRAFWLDLLASFAIQREWTANVGLRTARERIAHLFCEIVTRLRAVGLTTADGCNLPLTQEDIGETVGLSTVHVNRTLQELRAAGLISLKRQQLVIPDFAALRAVAHFDSTYLCRSRLEADADPPPAAMAGSAVPA</sequence>
<dbReference type="InterPro" id="IPR050397">
    <property type="entry name" value="Env_Response_Regulators"/>
</dbReference>
<dbReference type="CDD" id="cd00038">
    <property type="entry name" value="CAP_ED"/>
    <property type="match status" value="1"/>
</dbReference>
<keyword evidence="3" id="KW-0804">Transcription</keyword>
<evidence type="ECO:0000313" key="6">
    <source>
        <dbReference type="Proteomes" id="UP000035947"/>
    </source>
</evidence>